<dbReference type="GO" id="GO:0008168">
    <property type="term" value="F:methyltransferase activity"/>
    <property type="evidence" value="ECO:0007669"/>
    <property type="project" value="UniProtKB-KW"/>
</dbReference>
<dbReference type="Gene3D" id="3.40.50.150">
    <property type="entry name" value="Vaccinia Virus protein VP39"/>
    <property type="match status" value="1"/>
</dbReference>
<dbReference type="InterPro" id="IPR029063">
    <property type="entry name" value="SAM-dependent_MTases_sf"/>
</dbReference>
<keyword evidence="3" id="KW-0808">Transferase</keyword>
<feature type="non-terminal residue" evidence="3">
    <location>
        <position position="266"/>
    </location>
</feature>
<keyword evidence="3" id="KW-0489">Methyltransferase</keyword>
<evidence type="ECO:0000313" key="3">
    <source>
        <dbReference type="EMBL" id="RUP38491.1"/>
    </source>
</evidence>
<accession>A0A433CIX3</accession>
<dbReference type="Pfam" id="PF13649">
    <property type="entry name" value="Methyltransf_25"/>
    <property type="match status" value="1"/>
</dbReference>
<dbReference type="EMBL" id="RBNI01013045">
    <property type="protein sequence ID" value="RUP38491.1"/>
    <property type="molecule type" value="Genomic_DNA"/>
</dbReference>
<dbReference type="InterPro" id="IPR041698">
    <property type="entry name" value="Methyltransf_25"/>
</dbReference>
<dbReference type="CDD" id="cd02440">
    <property type="entry name" value="AdoMet_MTases"/>
    <property type="match status" value="1"/>
</dbReference>
<organism evidence="3 4">
    <name type="scientific">Jimgerdemannia flammicorona</name>
    <dbReference type="NCBI Taxonomy" id="994334"/>
    <lineage>
        <taxon>Eukaryota</taxon>
        <taxon>Fungi</taxon>
        <taxon>Fungi incertae sedis</taxon>
        <taxon>Mucoromycota</taxon>
        <taxon>Mucoromycotina</taxon>
        <taxon>Endogonomycetes</taxon>
        <taxon>Endogonales</taxon>
        <taxon>Endogonaceae</taxon>
        <taxon>Jimgerdemannia</taxon>
    </lineage>
</organism>
<dbReference type="OrthoDB" id="2013972at2759"/>
<dbReference type="SUPFAM" id="SSF53335">
    <property type="entry name" value="S-adenosyl-L-methionine-dependent methyltransferases"/>
    <property type="match status" value="1"/>
</dbReference>
<evidence type="ECO:0000313" key="4">
    <source>
        <dbReference type="Proteomes" id="UP000268093"/>
    </source>
</evidence>
<proteinExistence type="predicted"/>
<keyword evidence="4" id="KW-1185">Reference proteome</keyword>
<dbReference type="PANTHER" id="PTHR43591:SF24">
    <property type="entry name" value="2-METHOXY-6-POLYPRENYL-1,4-BENZOQUINOL METHYLASE, MITOCHONDRIAL"/>
    <property type="match status" value="1"/>
</dbReference>
<name>A0A433CIX3_9FUNG</name>
<gene>
    <name evidence="3" type="ORF">BC936DRAFT_138395</name>
</gene>
<dbReference type="GO" id="GO:0032259">
    <property type="term" value="P:methylation"/>
    <property type="evidence" value="ECO:0007669"/>
    <property type="project" value="UniProtKB-KW"/>
</dbReference>
<protein>
    <submittedName>
        <fullName evidence="3">S-adenosyl-L-methionine-dependent methyltransferase</fullName>
    </submittedName>
</protein>
<comment type="caution">
    <text evidence="3">The sequence shown here is derived from an EMBL/GenBank/DDBJ whole genome shotgun (WGS) entry which is preliminary data.</text>
</comment>
<sequence>SAQFSFENIFPAAAPTTPPPRFSPLSTRTLPTQSKPFVRRIMGNNHSKPLLNKSLPLGRASRDSQHSNPRTGTSSAVGPRSGTLTDTMTLEPNYSWVDGRRFFDDKDIHYVLPNDVEEIDRLVMQHFILQRAFGANYQAPVKDLLESGIKVLDVGCGPGNWILNMATDYPSSQFVGIDAVDNFPKEIKPGNSIFLQGNVAHGLPFADDTFDFVFQRIMAMAFTTEQWDAVMKEIMRVTKPGGWVELIECDVIPHSTGPMTSAFFAR</sequence>
<feature type="compositionally biased region" description="Polar residues" evidence="1">
    <location>
        <begin position="24"/>
        <end position="35"/>
    </location>
</feature>
<dbReference type="Proteomes" id="UP000268093">
    <property type="component" value="Unassembled WGS sequence"/>
</dbReference>
<feature type="domain" description="Methyltransferase" evidence="2">
    <location>
        <begin position="151"/>
        <end position="242"/>
    </location>
</feature>
<dbReference type="AlphaFoldDB" id="A0A433CIX3"/>
<evidence type="ECO:0000256" key="1">
    <source>
        <dbReference type="SAM" id="MobiDB-lite"/>
    </source>
</evidence>
<reference evidence="3 4" key="1">
    <citation type="journal article" date="2018" name="New Phytol.">
        <title>Phylogenomics of Endogonaceae and evolution of mycorrhizas within Mucoromycota.</title>
        <authorList>
            <person name="Chang Y."/>
            <person name="Desiro A."/>
            <person name="Na H."/>
            <person name="Sandor L."/>
            <person name="Lipzen A."/>
            <person name="Clum A."/>
            <person name="Barry K."/>
            <person name="Grigoriev I.V."/>
            <person name="Martin F.M."/>
            <person name="Stajich J.E."/>
            <person name="Smith M.E."/>
            <person name="Bonito G."/>
            <person name="Spatafora J.W."/>
        </authorList>
    </citation>
    <scope>NUCLEOTIDE SEQUENCE [LARGE SCALE GENOMIC DNA]</scope>
    <source>
        <strain evidence="3 4">GMNB39</strain>
    </source>
</reference>
<feature type="region of interest" description="Disordered" evidence="1">
    <location>
        <begin position="1"/>
        <end position="84"/>
    </location>
</feature>
<evidence type="ECO:0000259" key="2">
    <source>
        <dbReference type="Pfam" id="PF13649"/>
    </source>
</evidence>
<feature type="compositionally biased region" description="Polar residues" evidence="1">
    <location>
        <begin position="66"/>
        <end position="84"/>
    </location>
</feature>
<feature type="non-terminal residue" evidence="3">
    <location>
        <position position="1"/>
    </location>
</feature>
<dbReference type="PANTHER" id="PTHR43591">
    <property type="entry name" value="METHYLTRANSFERASE"/>
    <property type="match status" value="1"/>
</dbReference>